<dbReference type="AlphaFoldDB" id="A0A7W8NPN5"/>
<name>A0A7W8NPN5_9DEIO</name>
<dbReference type="Pfam" id="PF07963">
    <property type="entry name" value="N_methyl"/>
    <property type="match status" value="1"/>
</dbReference>
<dbReference type="InterPro" id="IPR012902">
    <property type="entry name" value="N_methyl_site"/>
</dbReference>
<protein>
    <submittedName>
        <fullName evidence="7">Prepilin-type N-terminal cleavage/methylation domain-containing protein</fullName>
    </submittedName>
</protein>
<keyword evidence="3" id="KW-0574">Periplasm</keyword>
<dbReference type="SUPFAM" id="SSF54523">
    <property type="entry name" value="Pili subunits"/>
    <property type="match status" value="1"/>
</dbReference>
<dbReference type="InterPro" id="IPR045584">
    <property type="entry name" value="Pilin-like"/>
</dbReference>
<gene>
    <name evidence="6" type="ORF">GCM10017781_35930</name>
    <name evidence="7" type="ORF">HNQ07_003655</name>
</gene>
<dbReference type="NCBIfam" id="TIGR02532">
    <property type="entry name" value="IV_pilin_GFxxxE"/>
    <property type="match status" value="1"/>
</dbReference>
<dbReference type="Gene3D" id="3.30.700.10">
    <property type="entry name" value="Glycoprotein, Type 4 Pilin"/>
    <property type="match status" value="1"/>
</dbReference>
<feature type="transmembrane region" description="Helical" evidence="5">
    <location>
        <begin position="12"/>
        <end position="33"/>
    </location>
</feature>
<dbReference type="PROSITE" id="PS00409">
    <property type="entry name" value="PROKAR_NTER_METHYL"/>
    <property type="match status" value="1"/>
</dbReference>
<dbReference type="EMBL" id="BNAJ01000011">
    <property type="protein sequence ID" value="GHF56429.1"/>
    <property type="molecule type" value="Genomic_DNA"/>
</dbReference>
<keyword evidence="5" id="KW-0812">Transmembrane</keyword>
<evidence type="ECO:0000313" key="7">
    <source>
        <dbReference type="EMBL" id="MBB5378154.1"/>
    </source>
</evidence>
<evidence type="ECO:0000256" key="1">
    <source>
        <dbReference type="ARBA" id="ARBA00004203"/>
    </source>
</evidence>
<keyword evidence="4" id="KW-0998">Cell outer membrane</keyword>
<reference evidence="7 8" key="3">
    <citation type="submission" date="2020-08" db="EMBL/GenBank/DDBJ databases">
        <title>Genomic Encyclopedia of Type Strains, Phase IV (KMG-IV): sequencing the most valuable type-strain genomes for metagenomic binning, comparative biology and taxonomic classification.</title>
        <authorList>
            <person name="Goeker M."/>
        </authorList>
    </citation>
    <scope>NUCLEOTIDE SEQUENCE [LARGE SCALE GENOMIC DNA]</scope>
    <source>
        <strain evidence="7 8">DSM 27521</strain>
    </source>
</reference>
<evidence type="ECO:0000256" key="5">
    <source>
        <dbReference type="SAM" id="Phobius"/>
    </source>
</evidence>
<keyword evidence="5" id="KW-0472">Membrane</keyword>
<dbReference type="Proteomes" id="UP000539473">
    <property type="component" value="Unassembled WGS sequence"/>
</dbReference>
<reference evidence="9" key="2">
    <citation type="journal article" date="2019" name="Int. J. Syst. Evol. Microbiol.">
        <title>The Global Catalogue of Microorganisms (GCM) 10K type strain sequencing project: providing services to taxonomists for standard genome sequencing and annotation.</title>
        <authorList>
            <consortium name="The Broad Institute Genomics Platform"/>
            <consortium name="The Broad Institute Genome Sequencing Center for Infectious Disease"/>
            <person name="Wu L."/>
            <person name="Ma J."/>
        </authorList>
    </citation>
    <scope>NUCLEOTIDE SEQUENCE [LARGE SCALE GENOMIC DNA]</scope>
    <source>
        <strain evidence="9">CGMCC 1.18437</strain>
    </source>
</reference>
<evidence type="ECO:0000313" key="6">
    <source>
        <dbReference type="EMBL" id="GHF56429.1"/>
    </source>
</evidence>
<comment type="subcellular location">
    <subcellularLocation>
        <location evidence="1">Cell outer membrane</location>
        <topology evidence="1">Single-pass membrane protein</topology>
    </subcellularLocation>
    <subcellularLocation>
        <location evidence="2">Periplasm</location>
    </subcellularLocation>
</comment>
<organism evidence="7 8">
    <name type="scientific">Deinococcus metalli</name>
    <dbReference type="NCBI Taxonomy" id="1141878"/>
    <lineage>
        <taxon>Bacteria</taxon>
        <taxon>Thermotogati</taxon>
        <taxon>Deinococcota</taxon>
        <taxon>Deinococci</taxon>
        <taxon>Deinococcales</taxon>
        <taxon>Deinococcaceae</taxon>
        <taxon>Deinococcus</taxon>
    </lineage>
</organism>
<dbReference type="EMBL" id="JACHFK010000011">
    <property type="protein sequence ID" value="MBB5378154.1"/>
    <property type="molecule type" value="Genomic_DNA"/>
</dbReference>
<evidence type="ECO:0000313" key="9">
    <source>
        <dbReference type="Proteomes" id="UP000619376"/>
    </source>
</evidence>
<dbReference type="GO" id="GO:0042597">
    <property type="term" value="C:periplasmic space"/>
    <property type="evidence" value="ECO:0007669"/>
    <property type="project" value="UniProtKB-SubCell"/>
</dbReference>
<reference evidence="6" key="1">
    <citation type="journal article" date="2014" name="Int. J. Syst. Evol. Microbiol.">
        <title>Complete genome of a new Firmicutes species belonging to the dominant human colonic microbiota ('Ruminococcus bicirculans') reveals two chromosomes and a selective capacity to utilize plant glucans.</title>
        <authorList>
            <consortium name="NISC Comparative Sequencing Program"/>
            <person name="Wegmann U."/>
            <person name="Louis P."/>
            <person name="Goesmann A."/>
            <person name="Henrissat B."/>
            <person name="Duncan S.H."/>
            <person name="Flint H.J."/>
        </authorList>
    </citation>
    <scope>NUCLEOTIDE SEQUENCE</scope>
    <source>
        <strain evidence="6">CGMCC 1.18437</strain>
    </source>
</reference>
<keyword evidence="9" id="KW-1185">Reference proteome</keyword>
<evidence type="ECO:0000256" key="3">
    <source>
        <dbReference type="ARBA" id="ARBA00022764"/>
    </source>
</evidence>
<accession>A0A7W8NPN5</accession>
<dbReference type="Proteomes" id="UP000619376">
    <property type="component" value="Unassembled WGS sequence"/>
</dbReference>
<evidence type="ECO:0000256" key="4">
    <source>
        <dbReference type="ARBA" id="ARBA00023237"/>
    </source>
</evidence>
<sequence>MRRSARQGYTLLELLIALTVLALVLGMAVPAYLRYLASLETAQVAGAYQQQLEAARGLARRGQQVRLSVVAGSGAATVETYASGTWSTVNTYALGNARASAATSVTIYPPYGTLDRAPVSVTFASSRTSAVTRTVRLISLMGKSVTP</sequence>
<evidence type="ECO:0000256" key="2">
    <source>
        <dbReference type="ARBA" id="ARBA00004418"/>
    </source>
</evidence>
<evidence type="ECO:0000313" key="8">
    <source>
        <dbReference type="Proteomes" id="UP000539473"/>
    </source>
</evidence>
<dbReference type="RefSeq" id="WP_184114374.1">
    <property type="nucleotide sequence ID" value="NZ_BNAJ01000011.1"/>
</dbReference>
<comment type="caution">
    <text evidence="7">The sequence shown here is derived from an EMBL/GenBank/DDBJ whole genome shotgun (WGS) entry which is preliminary data.</text>
</comment>
<dbReference type="GO" id="GO:0009279">
    <property type="term" value="C:cell outer membrane"/>
    <property type="evidence" value="ECO:0007669"/>
    <property type="project" value="UniProtKB-SubCell"/>
</dbReference>
<reference evidence="6" key="4">
    <citation type="submission" date="2024-05" db="EMBL/GenBank/DDBJ databases">
        <authorList>
            <person name="Sun Q."/>
            <person name="Zhou Y."/>
        </authorList>
    </citation>
    <scope>NUCLEOTIDE SEQUENCE</scope>
    <source>
        <strain evidence="6">CGMCC 1.18437</strain>
    </source>
</reference>
<proteinExistence type="predicted"/>
<keyword evidence="5" id="KW-1133">Transmembrane helix</keyword>